<evidence type="ECO:0000313" key="1">
    <source>
        <dbReference type="EMBL" id="KAE8255410.1"/>
    </source>
</evidence>
<dbReference type="Proteomes" id="UP000077521">
    <property type="component" value="Unassembled WGS sequence"/>
</dbReference>
<organism evidence="1 2">
    <name type="scientific">Tilletia indica</name>
    <dbReference type="NCBI Taxonomy" id="43049"/>
    <lineage>
        <taxon>Eukaryota</taxon>
        <taxon>Fungi</taxon>
        <taxon>Dikarya</taxon>
        <taxon>Basidiomycota</taxon>
        <taxon>Ustilaginomycotina</taxon>
        <taxon>Exobasidiomycetes</taxon>
        <taxon>Tilletiales</taxon>
        <taxon>Tilletiaceae</taxon>
        <taxon>Tilletia</taxon>
    </lineage>
</organism>
<reference evidence="1" key="1">
    <citation type="submission" date="2016-04" db="EMBL/GenBank/DDBJ databases">
        <authorList>
            <person name="Nguyen H.D."/>
            <person name="Samba Siva P."/>
            <person name="Cullis J."/>
            <person name="Levesque C.A."/>
            <person name="Hambleton S."/>
        </authorList>
    </citation>
    <scope>NUCLEOTIDE SEQUENCE</scope>
    <source>
        <strain evidence="1">DAOMC 236416</strain>
    </source>
</reference>
<keyword evidence="2" id="KW-1185">Reference proteome</keyword>
<comment type="caution">
    <text evidence="1">The sequence shown here is derived from an EMBL/GenBank/DDBJ whole genome shotgun (WGS) entry which is preliminary data.</text>
</comment>
<gene>
    <name evidence="1" type="ORF">A4X13_0g3051</name>
</gene>
<reference evidence="1" key="2">
    <citation type="journal article" date="2019" name="IMA Fungus">
        <title>Genome sequencing and comparison of five Tilletia species to identify candidate genes for the detection of regulated species infecting wheat.</title>
        <authorList>
            <person name="Nguyen H.D.T."/>
            <person name="Sultana T."/>
            <person name="Kesanakurti P."/>
            <person name="Hambleton S."/>
        </authorList>
    </citation>
    <scope>NUCLEOTIDE SEQUENCE</scope>
    <source>
        <strain evidence="1">DAOMC 236416</strain>
    </source>
</reference>
<dbReference type="EMBL" id="LWDF02000160">
    <property type="protein sequence ID" value="KAE8255410.1"/>
    <property type="molecule type" value="Genomic_DNA"/>
</dbReference>
<name>A0A8T8T660_9BASI</name>
<accession>A0A8T8T660</accession>
<proteinExistence type="predicted"/>
<dbReference type="AlphaFoldDB" id="A0A8T8T660"/>
<evidence type="ECO:0000313" key="2">
    <source>
        <dbReference type="Proteomes" id="UP000077521"/>
    </source>
</evidence>
<protein>
    <submittedName>
        <fullName evidence="1">Uncharacterized protein</fullName>
    </submittedName>
</protein>
<sequence>MPRANPFPSRFDRLPGEIVLNILRFLLEPRPRSETLRALIVSLLPWHYMNWTFKLATDRIIGLHLHTFHQLTHEGIHHHTAPWHVSTRDPVMMHQDYWMYFQGRSALKVPNFRHVLNALTTQRLPVLRCISLDLRPHEPLTNTSLCNWKTLHAPRWVHVTTILTRLLMASKGLQELNLRVPAQQDLIDLVEELVANNANLRVLRIDVDSTVGTGRHIRPRVHLHKMFPPSQSRACLQTFCLRAPSCDIHCSLPPDQAVVRFADLLQRTKELVFASSSFDAGMPPLLWIARVLQHMPVLELCDLAIDAKYQHATPITPCDIRPIPLPRLTKLSLQLPELDGTFLRALQAPSLHRIRLHSMVPIESWTHCDDNHFPNLFIATVSCYGPSATRIRALGVEAHRFAHSLSRFDNWTNPHDLPFIVYIRPLDQHREGTPPPSEDSESSSSI</sequence>